<dbReference type="AlphaFoldDB" id="A0A9W9YG04"/>
<feature type="repeat" description="NHL" evidence="11">
    <location>
        <begin position="182"/>
        <end position="225"/>
    </location>
</feature>
<evidence type="ECO:0000256" key="8">
    <source>
        <dbReference type="PIRSR" id="PIRSR600720-1"/>
    </source>
</evidence>
<feature type="binding site" evidence="9">
    <location>
        <position position="106"/>
    </location>
    <ligand>
        <name>Zn(2+)</name>
        <dbReference type="ChEBI" id="CHEBI:29105"/>
        <note>catalytic</note>
    </ligand>
</feature>
<dbReference type="EMBL" id="MU827779">
    <property type="protein sequence ID" value="KAJ7339646.1"/>
    <property type="molecule type" value="Genomic_DNA"/>
</dbReference>
<dbReference type="PRINTS" id="PR00790">
    <property type="entry name" value="PAMONOXGNASE"/>
</dbReference>
<sequence>MPHGLTIDHEGNTWLTDVAMHQVFKFPRGAKHPTLTLGEQFVPGSDEQHFCKPTDVAVDSDGNFFVADGYCNSRVMKFSPDGKEVLLTITNAKLQGLAPDVFQIPHSLSLDEKNRRLFVADRENSRVLEFDSINGNLIREIHAFGERVFAVHYHPEQGGVLHVVNGPIDSGAQGFTFSLNSGTVLQHWKPSLNFAEPHDVTADPRDGAVYVADIGSNTVWKFKRRESN</sequence>
<dbReference type="GO" id="GO:0004598">
    <property type="term" value="F:peptidylamidoglycolate lyase activity"/>
    <property type="evidence" value="ECO:0007669"/>
    <property type="project" value="UniProtKB-EC"/>
</dbReference>
<reference evidence="12" key="1">
    <citation type="submission" date="2023-01" db="EMBL/GenBank/DDBJ databases">
        <title>Genome assembly of the deep-sea coral Lophelia pertusa.</title>
        <authorList>
            <person name="Herrera S."/>
            <person name="Cordes E."/>
        </authorList>
    </citation>
    <scope>NUCLEOTIDE SEQUENCE</scope>
    <source>
        <strain evidence="12">USNM1676648</strain>
        <tissue evidence="12">Polyp</tissue>
    </source>
</reference>
<keyword evidence="9" id="KW-0106">Calcium</keyword>
<keyword evidence="4" id="KW-0677">Repeat</keyword>
<evidence type="ECO:0000256" key="4">
    <source>
        <dbReference type="ARBA" id="ARBA00022737"/>
    </source>
</evidence>
<protein>
    <recommendedName>
        <fullName evidence="1">peptidylamidoglycolate lyase</fullName>
        <ecNumber evidence="1">4.3.2.5</ecNumber>
    </recommendedName>
</protein>
<feature type="binding site" evidence="9">
    <location>
        <position position="198"/>
    </location>
    <ligand>
        <name>Zn(2+)</name>
        <dbReference type="ChEBI" id="CHEBI:29105"/>
        <note>catalytic</note>
    </ligand>
</feature>
<dbReference type="Gene3D" id="2.120.10.30">
    <property type="entry name" value="TolB, C-terminal domain"/>
    <property type="match status" value="1"/>
</dbReference>
<feature type="binding site" evidence="8">
    <location>
        <position position="122"/>
    </location>
    <ligand>
        <name>a protein</name>
        <dbReference type="ChEBI" id="CHEBI:16541"/>
    </ligand>
    <ligandPart>
        <name>C-terminal Xaa-(2S)-2-hydroxyglycine residue</name>
        <dbReference type="ChEBI" id="CHEBI:142768"/>
    </ligandPart>
</feature>
<evidence type="ECO:0000313" key="13">
    <source>
        <dbReference type="Proteomes" id="UP001163046"/>
    </source>
</evidence>
<feature type="binding site" evidence="9">
    <location>
        <position position="199"/>
    </location>
    <ligand>
        <name>Ca(2+)</name>
        <dbReference type="ChEBI" id="CHEBI:29108"/>
        <note>structural</note>
    </ligand>
</feature>
<dbReference type="InterPro" id="IPR011042">
    <property type="entry name" value="6-blade_b-propeller_TolB-like"/>
</dbReference>
<dbReference type="PANTHER" id="PTHR10680">
    <property type="entry name" value="PEPTIDYL-GLYCINE ALPHA-AMIDATING MONOOXYGENASE"/>
    <property type="match status" value="1"/>
</dbReference>
<evidence type="ECO:0000256" key="6">
    <source>
        <dbReference type="ARBA" id="ARBA00023180"/>
    </source>
</evidence>
<evidence type="ECO:0000313" key="12">
    <source>
        <dbReference type="EMBL" id="KAJ7339646.1"/>
    </source>
</evidence>
<feature type="binding site" evidence="9">
    <location>
        <position position="5"/>
    </location>
    <ligand>
        <name>Ca(2+)</name>
        <dbReference type="ChEBI" id="CHEBI:29108"/>
        <note>structural</note>
    </ligand>
</feature>
<keyword evidence="6" id="KW-0325">Glycoprotein</keyword>
<organism evidence="12 13">
    <name type="scientific">Desmophyllum pertusum</name>
    <dbReference type="NCBI Taxonomy" id="174260"/>
    <lineage>
        <taxon>Eukaryota</taxon>
        <taxon>Metazoa</taxon>
        <taxon>Cnidaria</taxon>
        <taxon>Anthozoa</taxon>
        <taxon>Hexacorallia</taxon>
        <taxon>Scleractinia</taxon>
        <taxon>Caryophylliina</taxon>
        <taxon>Caryophylliidae</taxon>
        <taxon>Desmophyllum</taxon>
    </lineage>
</organism>
<dbReference type="OrthoDB" id="10018185at2759"/>
<evidence type="ECO:0000256" key="7">
    <source>
        <dbReference type="ARBA" id="ARBA00023239"/>
    </source>
</evidence>
<dbReference type="CDD" id="cd14958">
    <property type="entry name" value="NHL_PAL_like"/>
    <property type="match status" value="1"/>
</dbReference>
<keyword evidence="9" id="KW-0862">Zinc</keyword>
<dbReference type="InterPro" id="IPR000720">
    <property type="entry name" value="PHM/PAL"/>
</dbReference>
<dbReference type="SUPFAM" id="SSF101898">
    <property type="entry name" value="NHL repeat"/>
    <property type="match status" value="1"/>
</dbReference>
<accession>A0A9W9YG04</accession>
<dbReference type="Proteomes" id="UP001163046">
    <property type="component" value="Unassembled WGS sequence"/>
</dbReference>
<evidence type="ECO:0000256" key="1">
    <source>
        <dbReference type="ARBA" id="ARBA00012343"/>
    </source>
</evidence>
<feature type="disulfide bond" evidence="10">
    <location>
        <begin position="51"/>
        <end position="71"/>
    </location>
</feature>
<evidence type="ECO:0000256" key="5">
    <source>
        <dbReference type="ARBA" id="ARBA00023157"/>
    </source>
</evidence>
<dbReference type="InterPro" id="IPR001258">
    <property type="entry name" value="NHL_repeat"/>
</dbReference>
<dbReference type="PROSITE" id="PS51125">
    <property type="entry name" value="NHL"/>
    <property type="match status" value="2"/>
</dbReference>
<comment type="cofactor">
    <cofactor evidence="9">
        <name>Zn(2+)</name>
        <dbReference type="ChEBI" id="CHEBI:29105"/>
    </cofactor>
    <text evidence="9">Binds one Zn(2+) ion per subunit.</text>
</comment>
<evidence type="ECO:0000256" key="11">
    <source>
        <dbReference type="PROSITE-ProRule" id="PRU00504"/>
    </source>
</evidence>
<feature type="binding site" evidence="9">
    <location>
        <position position="3"/>
    </location>
    <ligand>
        <name>Zn(2+)</name>
        <dbReference type="ChEBI" id="CHEBI:29105"/>
        <note>catalytic</note>
    </ligand>
</feature>
<dbReference type="GO" id="GO:0005576">
    <property type="term" value="C:extracellular region"/>
    <property type="evidence" value="ECO:0007669"/>
    <property type="project" value="TreeGrafter"/>
</dbReference>
<name>A0A9W9YG04_9CNID</name>
<dbReference type="PANTHER" id="PTHR10680:SF14">
    <property type="entry name" value="PEPTIDYL-GLYCINE ALPHA-AMIDATING MONOOXYGENASE"/>
    <property type="match status" value="1"/>
</dbReference>
<feature type="binding site" evidence="8">
    <location>
        <position position="70"/>
    </location>
    <ligand>
        <name>a protein</name>
        <dbReference type="ChEBI" id="CHEBI:16541"/>
    </ligand>
    <ligandPart>
        <name>C-terminal Xaa-(2S)-2-hydroxyglycine residue</name>
        <dbReference type="ChEBI" id="CHEBI:142768"/>
    </ligandPart>
</feature>
<evidence type="ECO:0000256" key="9">
    <source>
        <dbReference type="PIRSR" id="PIRSR600720-2"/>
    </source>
</evidence>
<keyword evidence="2 9" id="KW-0479">Metal-binding</keyword>
<keyword evidence="3" id="KW-0732">Signal</keyword>
<keyword evidence="7" id="KW-0456">Lyase</keyword>
<comment type="caution">
    <text evidence="12">The sequence shown here is derived from an EMBL/GenBank/DDBJ whole genome shotgun (WGS) entry which is preliminary data.</text>
</comment>
<dbReference type="Pfam" id="PF01436">
    <property type="entry name" value="NHL"/>
    <property type="match status" value="3"/>
</dbReference>
<dbReference type="EC" id="4.3.2.5" evidence="1"/>
<proteinExistence type="predicted"/>
<gene>
    <name evidence="12" type="ORF">OS493_006053</name>
</gene>
<dbReference type="GO" id="GO:0016020">
    <property type="term" value="C:membrane"/>
    <property type="evidence" value="ECO:0007669"/>
    <property type="project" value="InterPro"/>
</dbReference>
<dbReference type="GO" id="GO:0006518">
    <property type="term" value="P:peptide metabolic process"/>
    <property type="evidence" value="ECO:0007669"/>
    <property type="project" value="InterPro"/>
</dbReference>
<dbReference type="GO" id="GO:0046872">
    <property type="term" value="F:metal ion binding"/>
    <property type="evidence" value="ECO:0007669"/>
    <property type="project" value="UniProtKB-KW"/>
</dbReference>
<evidence type="ECO:0000256" key="10">
    <source>
        <dbReference type="PIRSR" id="PIRSR600720-3"/>
    </source>
</evidence>
<keyword evidence="13" id="KW-1185">Reference proteome</keyword>
<evidence type="ECO:0000256" key="2">
    <source>
        <dbReference type="ARBA" id="ARBA00022723"/>
    </source>
</evidence>
<feature type="repeat" description="NHL" evidence="11">
    <location>
        <begin position="42"/>
        <end position="81"/>
    </location>
</feature>
<evidence type="ECO:0000256" key="3">
    <source>
        <dbReference type="ARBA" id="ARBA00022729"/>
    </source>
</evidence>
<keyword evidence="5 10" id="KW-1015">Disulfide bond</keyword>